<evidence type="ECO:0000313" key="1">
    <source>
        <dbReference type="EMBL" id="EFN77434.1"/>
    </source>
</evidence>
<protein>
    <recommendedName>
        <fullName evidence="3">Histone-lysine N-methyltransferase SETMAR</fullName>
    </recommendedName>
</protein>
<gene>
    <name evidence="1" type="ORF">EAI_13713</name>
</gene>
<name>E2C3P8_HARSA</name>
<proteinExistence type="predicted"/>
<dbReference type="GO" id="GO:0003676">
    <property type="term" value="F:nucleic acid binding"/>
    <property type="evidence" value="ECO:0007669"/>
    <property type="project" value="InterPro"/>
</dbReference>
<evidence type="ECO:0000313" key="2">
    <source>
        <dbReference type="Proteomes" id="UP000008237"/>
    </source>
</evidence>
<dbReference type="Proteomes" id="UP000008237">
    <property type="component" value="Unassembled WGS sequence"/>
</dbReference>
<dbReference type="InParanoid" id="E2C3P8"/>
<evidence type="ECO:0008006" key="3">
    <source>
        <dbReference type="Google" id="ProtNLM"/>
    </source>
</evidence>
<feature type="non-terminal residue" evidence="1">
    <location>
        <position position="46"/>
    </location>
</feature>
<accession>E2C3P8</accession>
<dbReference type="Gene3D" id="3.30.420.10">
    <property type="entry name" value="Ribonuclease H-like superfamily/Ribonuclease H"/>
    <property type="match status" value="1"/>
</dbReference>
<feature type="non-terminal residue" evidence="1">
    <location>
        <position position="1"/>
    </location>
</feature>
<dbReference type="AlphaFoldDB" id="E2C3P8"/>
<organism evidence="2">
    <name type="scientific">Harpegnathos saltator</name>
    <name type="common">Jerdon's jumping ant</name>
    <dbReference type="NCBI Taxonomy" id="610380"/>
    <lineage>
        <taxon>Eukaryota</taxon>
        <taxon>Metazoa</taxon>
        <taxon>Ecdysozoa</taxon>
        <taxon>Arthropoda</taxon>
        <taxon>Hexapoda</taxon>
        <taxon>Insecta</taxon>
        <taxon>Pterygota</taxon>
        <taxon>Neoptera</taxon>
        <taxon>Endopterygota</taxon>
        <taxon>Hymenoptera</taxon>
        <taxon>Apocrita</taxon>
        <taxon>Aculeata</taxon>
        <taxon>Formicoidea</taxon>
        <taxon>Formicidae</taxon>
        <taxon>Ponerinae</taxon>
        <taxon>Ponerini</taxon>
        <taxon>Harpegnathos</taxon>
    </lineage>
</organism>
<dbReference type="InterPro" id="IPR036397">
    <property type="entry name" value="RNaseH_sf"/>
</dbReference>
<keyword evidence="2" id="KW-1185">Reference proteome</keyword>
<dbReference type="EMBL" id="GL452351">
    <property type="protein sequence ID" value="EFN77434.1"/>
    <property type="molecule type" value="Genomic_DNA"/>
</dbReference>
<sequence length="46" mass="5507">KEIVMELEWKVFPHSTYCPNLGPSDYHLFRSMQHALQDIHFHPAKQ</sequence>
<reference evidence="1 2" key="1">
    <citation type="journal article" date="2010" name="Science">
        <title>Genomic comparison of the ants Camponotus floridanus and Harpegnathos saltator.</title>
        <authorList>
            <person name="Bonasio R."/>
            <person name="Zhang G."/>
            <person name="Ye C."/>
            <person name="Mutti N.S."/>
            <person name="Fang X."/>
            <person name="Qin N."/>
            <person name="Donahue G."/>
            <person name="Yang P."/>
            <person name="Li Q."/>
            <person name="Li C."/>
            <person name="Zhang P."/>
            <person name="Huang Z."/>
            <person name="Berger S.L."/>
            <person name="Reinberg D."/>
            <person name="Wang J."/>
            <person name="Liebig J."/>
        </authorList>
    </citation>
    <scope>NUCLEOTIDE SEQUENCE [LARGE SCALE GENOMIC DNA]</scope>
    <source>
        <strain evidence="1 2">R22 G/1</strain>
    </source>
</reference>